<dbReference type="PANTHER" id="PTHR43544">
    <property type="entry name" value="SHORT-CHAIN DEHYDROGENASE/REDUCTASE"/>
    <property type="match status" value="1"/>
</dbReference>
<name>A0ABR1HEY4_9HYPO</name>
<evidence type="ECO:0000313" key="5">
    <source>
        <dbReference type="Proteomes" id="UP001498476"/>
    </source>
</evidence>
<dbReference type="Proteomes" id="UP001498476">
    <property type="component" value="Unassembled WGS sequence"/>
</dbReference>
<comment type="caution">
    <text evidence="4">The sequence shown here is derived from an EMBL/GenBank/DDBJ whole genome shotgun (WGS) entry which is preliminary data.</text>
</comment>
<keyword evidence="5" id="KW-1185">Reference proteome</keyword>
<keyword evidence="2" id="KW-0521">NADP</keyword>
<evidence type="ECO:0000256" key="2">
    <source>
        <dbReference type="ARBA" id="ARBA00022857"/>
    </source>
</evidence>
<dbReference type="SUPFAM" id="SSF51735">
    <property type="entry name" value="NAD(P)-binding Rossmann-fold domains"/>
    <property type="match status" value="1"/>
</dbReference>
<dbReference type="PRINTS" id="PR00081">
    <property type="entry name" value="GDHRDH"/>
</dbReference>
<accession>A0ABR1HEY4</accession>
<protein>
    <submittedName>
        <fullName evidence="4">Uncharacterized protein</fullName>
    </submittedName>
</protein>
<dbReference type="EMBL" id="JAZAVJ010000035">
    <property type="protein sequence ID" value="KAK7419758.1"/>
    <property type="molecule type" value="Genomic_DNA"/>
</dbReference>
<comment type="similarity">
    <text evidence="1">Belongs to the short-chain dehydrogenases/reductases (SDR) family.</text>
</comment>
<evidence type="ECO:0000256" key="1">
    <source>
        <dbReference type="ARBA" id="ARBA00006484"/>
    </source>
</evidence>
<proteinExistence type="inferred from homology"/>
<dbReference type="PANTHER" id="PTHR43544:SF7">
    <property type="entry name" value="NADB-LER2"/>
    <property type="match status" value="1"/>
</dbReference>
<dbReference type="Gene3D" id="3.40.50.720">
    <property type="entry name" value="NAD(P)-binding Rossmann-like Domain"/>
    <property type="match status" value="2"/>
</dbReference>
<evidence type="ECO:0000313" key="4">
    <source>
        <dbReference type="EMBL" id="KAK7419758.1"/>
    </source>
</evidence>
<dbReference type="InterPro" id="IPR002347">
    <property type="entry name" value="SDR_fam"/>
</dbReference>
<reference evidence="4 5" key="1">
    <citation type="journal article" date="2025" name="Microbiol. Resour. Announc.">
        <title>Draft genome sequences for Neonectria magnoliae and Neonectria punicea, canker pathogens of Liriodendron tulipifera and Acer saccharum in West Virginia.</title>
        <authorList>
            <person name="Petronek H.M."/>
            <person name="Kasson M.T."/>
            <person name="Metheny A.M."/>
            <person name="Stauder C.M."/>
            <person name="Lovett B."/>
            <person name="Lynch S.C."/>
            <person name="Garnas J.R."/>
            <person name="Kasson L.R."/>
            <person name="Stajich J.E."/>
        </authorList>
    </citation>
    <scope>NUCLEOTIDE SEQUENCE [LARGE SCALE GENOMIC DNA]</scope>
    <source>
        <strain evidence="4 5">NRRL 64653</strain>
    </source>
</reference>
<sequence length="198" mass="21381">MPSYLVTGSSRGIGLGLVAELLKDEKNIVIATARSTAASPGLQQAGKTCTNIDEFMTEMQFNLTSPIYLLREFLPLIRKSEAKKVLIMTSSLGSTELAGHMKGLANTYSVAKASLNMLIRKWSTTLKDDGITTFLLHPGWVGVTELGSKITNWMETYAPQVTSLTVEDSAAGCIKVLNGVGPEDNGLCFSYDGTKIPW</sequence>
<dbReference type="InterPro" id="IPR036291">
    <property type="entry name" value="NAD(P)-bd_dom_sf"/>
</dbReference>
<dbReference type="Pfam" id="PF13561">
    <property type="entry name" value="adh_short_C2"/>
    <property type="match status" value="1"/>
</dbReference>
<keyword evidence="3" id="KW-0560">Oxidoreductase</keyword>
<organism evidence="4 5">
    <name type="scientific">Neonectria punicea</name>
    <dbReference type="NCBI Taxonomy" id="979145"/>
    <lineage>
        <taxon>Eukaryota</taxon>
        <taxon>Fungi</taxon>
        <taxon>Dikarya</taxon>
        <taxon>Ascomycota</taxon>
        <taxon>Pezizomycotina</taxon>
        <taxon>Sordariomycetes</taxon>
        <taxon>Hypocreomycetidae</taxon>
        <taxon>Hypocreales</taxon>
        <taxon>Nectriaceae</taxon>
        <taxon>Neonectria</taxon>
    </lineage>
</organism>
<dbReference type="InterPro" id="IPR051468">
    <property type="entry name" value="Fungal_SecMetab_SDRs"/>
</dbReference>
<evidence type="ECO:0000256" key="3">
    <source>
        <dbReference type="ARBA" id="ARBA00023002"/>
    </source>
</evidence>
<gene>
    <name evidence="4" type="ORF">QQX98_003130</name>
</gene>